<dbReference type="InterPro" id="IPR014710">
    <property type="entry name" value="RmlC-like_jellyroll"/>
</dbReference>
<evidence type="ECO:0000259" key="1">
    <source>
        <dbReference type="Pfam" id="PF07883"/>
    </source>
</evidence>
<dbReference type="Pfam" id="PF07883">
    <property type="entry name" value="Cupin_2"/>
    <property type="match status" value="1"/>
</dbReference>
<dbReference type="Proteomes" id="UP001500957">
    <property type="component" value="Unassembled WGS sequence"/>
</dbReference>
<protein>
    <submittedName>
        <fullName evidence="2">Cupin domain-containing protein</fullName>
    </submittedName>
</protein>
<evidence type="ECO:0000313" key="2">
    <source>
        <dbReference type="EMBL" id="GAA0617226.1"/>
    </source>
</evidence>
<organism evidence="2 3">
    <name type="scientific">Sporichthya brevicatena</name>
    <dbReference type="NCBI Taxonomy" id="171442"/>
    <lineage>
        <taxon>Bacteria</taxon>
        <taxon>Bacillati</taxon>
        <taxon>Actinomycetota</taxon>
        <taxon>Actinomycetes</taxon>
        <taxon>Sporichthyales</taxon>
        <taxon>Sporichthyaceae</taxon>
        <taxon>Sporichthya</taxon>
    </lineage>
</organism>
<evidence type="ECO:0000313" key="3">
    <source>
        <dbReference type="Proteomes" id="UP001500957"/>
    </source>
</evidence>
<proteinExistence type="predicted"/>
<dbReference type="Gene3D" id="2.60.120.10">
    <property type="entry name" value="Jelly Rolls"/>
    <property type="match status" value="1"/>
</dbReference>
<sequence length="111" mass="11606">MESQSLAALAKEHLDIARAAANGRSAHTIYGGQGRDLRQVLLALAAGHALAEHEAPGEATLQVLEGTVRMNAGDETWTGSAGDHLAIPPRRHDLHADTDAVVLLSIATRAS</sequence>
<dbReference type="RefSeq" id="WP_344604056.1">
    <property type="nucleotide sequence ID" value="NZ_BAAAHE010000014.1"/>
</dbReference>
<comment type="caution">
    <text evidence="2">The sequence shown here is derived from an EMBL/GenBank/DDBJ whole genome shotgun (WGS) entry which is preliminary data.</text>
</comment>
<dbReference type="PANTHER" id="PTHR37694:SF1">
    <property type="entry name" value="SLR8022 PROTEIN"/>
    <property type="match status" value="1"/>
</dbReference>
<dbReference type="PANTHER" id="PTHR37694">
    <property type="entry name" value="SLR8022 PROTEIN"/>
    <property type="match status" value="1"/>
</dbReference>
<dbReference type="EMBL" id="BAAAHE010000014">
    <property type="protein sequence ID" value="GAA0617226.1"/>
    <property type="molecule type" value="Genomic_DNA"/>
</dbReference>
<name>A0ABP3RUQ6_9ACTN</name>
<reference evidence="3" key="1">
    <citation type="journal article" date="2019" name="Int. J. Syst. Evol. Microbiol.">
        <title>The Global Catalogue of Microorganisms (GCM) 10K type strain sequencing project: providing services to taxonomists for standard genome sequencing and annotation.</title>
        <authorList>
            <consortium name="The Broad Institute Genomics Platform"/>
            <consortium name="The Broad Institute Genome Sequencing Center for Infectious Disease"/>
            <person name="Wu L."/>
            <person name="Ma J."/>
        </authorList>
    </citation>
    <scope>NUCLEOTIDE SEQUENCE [LARGE SCALE GENOMIC DNA]</scope>
    <source>
        <strain evidence="3">JCM 10671</strain>
    </source>
</reference>
<dbReference type="InterPro" id="IPR011051">
    <property type="entry name" value="RmlC_Cupin_sf"/>
</dbReference>
<dbReference type="SUPFAM" id="SSF51182">
    <property type="entry name" value="RmlC-like cupins"/>
    <property type="match status" value="1"/>
</dbReference>
<feature type="domain" description="Cupin type-2" evidence="1">
    <location>
        <begin position="42"/>
        <end position="103"/>
    </location>
</feature>
<keyword evidence="3" id="KW-1185">Reference proteome</keyword>
<dbReference type="InterPro" id="IPR013096">
    <property type="entry name" value="Cupin_2"/>
</dbReference>
<gene>
    <name evidence="2" type="ORF">GCM10009547_19270</name>
</gene>
<accession>A0ABP3RUQ6</accession>